<comment type="caution">
    <text evidence="3">The sequence shown here is derived from an EMBL/GenBank/DDBJ whole genome shotgun (WGS) entry which is preliminary data.</text>
</comment>
<dbReference type="InterPro" id="IPR022441">
    <property type="entry name" value="Para_beta_helix_rpt-2"/>
</dbReference>
<dbReference type="Gene3D" id="2.160.20.10">
    <property type="entry name" value="Single-stranded right-handed beta-helix, Pectin lyase-like"/>
    <property type="match status" value="1"/>
</dbReference>
<keyword evidence="4" id="KW-1185">Reference proteome</keyword>
<dbReference type="EMBL" id="JBBAXC010000011">
    <property type="protein sequence ID" value="MEI5908139.1"/>
    <property type="molecule type" value="Genomic_DNA"/>
</dbReference>
<name>A0ABU8HFI3_9BACI</name>
<dbReference type="InterPro" id="IPR011050">
    <property type="entry name" value="Pectin_lyase_fold/virulence"/>
</dbReference>
<dbReference type="RefSeq" id="WP_336587581.1">
    <property type="nucleotide sequence ID" value="NZ_JBBAXC010000011.1"/>
</dbReference>
<dbReference type="SMART" id="SM00710">
    <property type="entry name" value="PbH1"/>
    <property type="match status" value="7"/>
</dbReference>
<dbReference type="Pfam" id="PF05048">
    <property type="entry name" value="NosD"/>
    <property type="match status" value="1"/>
</dbReference>
<dbReference type="SUPFAM" id="SSF51126">
    <property type="entry name" value="Pectin lyase-like"/>
    <property type="match status" value="1"/>
</dbReference>
<reference evidence="3 4" key="1">
    <citation type="journal article" date="2018" name="J. Microbiol.">
        <title>Bacillus spongiae sp. nov., isolated from sponge of Jeju Island.</title>
        <authorList>
            <person name="Lee G.E."/>
            <person name="Im W.T."/>
            <person name="Park J.S."/>
        </authorList>
    </citation>
    <scope>NUCLEOTIDE SEQUENCE [LARGE SCALE GENOMIC DNA]</scope>
    <source>
        <strain evidence="3 4">135PIL107-10</strain>
    </source>
</reference>
<proteinExistence type="predicted"/>
<gene>
    <name evidence="3" type="ORF">WAK64_13855</name>
</gene>
<dbReference type="InterPro" id="IPR006626">
    <property type="entry name" value="PbH1"/>
</dbReference>
<evidence type="ECO:0000259" key="2">
    <source>
        <dbReference type="Pfam" id="PF05048"/>
    </source>
</evidence>
<accession>A0ABU8HFI3</accession>
<protein>
    <submittedName>
        <fullName evidence="3">Right-handed parallel beta-helix repeat-containing protein</fullName>
    </submittedName>
</protein>
<evidence type="ECO:0000313" key="3">
    <source>
        <dbReference type="EMBL" id="MEI5908139.1"/>
    </source>
</evidence>
<dbReference type="Proteomes" id="UP001312865">
    <property type="component" value="Unassembled WGS sequence"/>
</dbReference>
<keyword evidence="1" id="KW-0472">Membrane</keyword>
<organism evidence="3 4">
    <name type="scientific">Bacillus spongiae</name>
    <dbReference type="NCBI Taxonomy" id="2683610"/>
    <lineage>
        <taxon>Bacteria</taxon>
        <taxon>Bacillati</taxon>
        <taxon>Bacillota</taxon>
        <taxon>Bacilli</taxon>
        <taxon>Bacillales</taxon>
        <taxon>Bacillaceae</taxon>
        <taxon>Bacillus</taxon>
    </lineage>
</organism>
<dbReference type="InterPro" id="IPR007742">
    <property type="entry name" value="NosD_dom"/>
</dbReference>
<feature type="domain" description="Periplasmic copper-binding protein NosD beta helix" evidence="2">
    <location>
        <begin position="101"/>
        <end position="265"/>
    </location>
</feature>
<dbReference type="NCBIfam" id="TIGR03804">
    <property type="entry name" value="para_beta_helix"/>
    <property type="match status" value="3"/>
</dbReference>
<sequence length="345" mass="37637">MSASKRNSFFLIAIVFTTLFFLTILTVIGIIIFNEKTIVVPDEEDTISGAVGMADPGDIILVNAKEDGTPYEEEVMINKENIKLIGTGKEQPELDGTGFLNGITIEDTSRVLVKNFMIRDYSGEGIFLDNSTKNMIIENIVIGNGGDSSLNAGIRLMDADENIIKKNKINDNVEHGIRSFNSTSNMIKENTVNGNINQEGIHLILSNNDMITDNIINVNDFIGILIEDSSNIKIKRNTANNNGEFGIVLFESNDSLVYRNIANNNGDGIGDGNGITINESNRNAIIKNSTNLNSIVGIDLEDGSIDNDVFFNKAFSNGMFDIIDEDGNNHKGNECNTSNPPGLCN</sequence>
<evidence type="ECO:0000256" key="1">
    <source>
        <dbReference type="SAM" id="Phobius"/>
    </source>
</evidence>
<keyword evidence="1" id="KW-1133">Transmembrane helix</keyword>
<keyword evidence="1" id="KW-0812">Transmembrane</keyword>
<evidence type="ECO:0000313" key="4">
    <source>
        <dbReference type="Proteomes" id="UP001312865"/>
    </source>
</evidence>
<dbReference type="InterPro" id="IPR012334">
    <property type="entry name" value="Pectin_lyas_fold"/>
</dbReference>
<feature type="transmembrane region" description="Helical" evidence="1">
    <location>
        <begin position="9"/>
        <end position="33"/>
    </location>
</feature>